<dbReference type="AlphaFoldDB" id="A0AAW1LC73"/>
<comment type="caution">
    <text evidence="3">The sequence shown here is derived from an EMBL/GenBank/DDBJ whole genome shotgun (WGS) entry which is preliminary data.</text>
</comment>
<sequence>MPDLHLRKEIENKRMKAKHHYDKQAHARPTFKEGDSKILKKEKHWVPAQRRNSSYLKPSPNPFILEKNAQAEYEDITNQSNNAHNSFGLITPITLLQPMMLIITTLLLLR</sequence>
<evidence type="ECO:0000313" key="3">
    <source>
        <dbReference type="EMBL" id="KAK9731336.1"/>
    </source>
</evidence>
<evidence type="ECO:0000313" key="4">
    <source>
        <dbReference type="Proteomes" id="UP001458880"/>
    </source>
</evidence>
<keyword evidence="2" id="KW-0812">Transmembrane</keyword>
<reference evidence="3 4" key="1">
    <citation type="journal article" date="2024" name="BMC Genomics">
        <title>De novo assembly and annotation of Popillia japonica's genome with initial clues to its potential as an invasive pest.</title>
        <authorList>
            <person name="Cucini C."/>
            <person name="Boschi S."/>
            <person name="Funari R."/>
            <person name="Cardaioli E."/>
            <person name="Iannotti N."/>
            <person name="Marturano G."/>
            <person name="Paoli F."/>
            <person name="Bruttini M."/>
            <person name="Carapelli A."/>
            <person name="Frati F."/>
            <person name="Nardi F."/>
        </authorList>
    </citation>
    <scope>NUCLEOTIDE SEQUENCE [LARGE SCALE GENOMIC DNA]</scope>
    <source>
        <strain evidence="3">DMR45628</strain>
    </source>
</reference>
<name>A0AAW1LC73_POPJA</name>
<feature type="transmembrane region" description="Helical" evidence="2">
    <location>
        <begin position="87"/>
        <end position="109"/>
    </location>
</feature>
<feature type="compositionally biased region" description="Basic and acidic residues" evidence="1">
    <location>
        <begin position="22"/>
        <end position="38"/>
    </location>
</feature>
<keyword evidence="2" id="KW-0472">Membrane</keyword>
<proteinExistence type="predicted"/>
<organism evidence="3 4">
    <name type="scientific">Popillia japonica</name>
    <name type="common">Japanese beetle</name>
    <dbReference type="NCBI Taxonomy" id="7064"/>
    <lineage>
        <taxon>Eukaryota</taxon>
        <taxon>Metazoa</taxon>
        <taxon>Ecdysozoa</taxon>
        <taxon>Arthropoda</taxon>
        <taxon>Hexapoda</taxon>
        <taxon>Insecta</taxon>
        <taxon>Pterygota</taxon>
        <taxon>Neoptera</taxon>
        <taxon>Endopterygota</taxon>
        <taxon>Coleoptera</taxon>
        <taxon>Polyphaga</taxon>
        <taxon>Scarabaeiformia</taxon>
        <taxon>Scarabaeidae</taxon>
        <taxon>Rutelinae</taxon>
        <taxon>Popillia</taxon>
    </lineage>
</organism>
<evidence type="ECO:0000256" key="2">
    <source>
        <dbReference type="SAM" id="Phobius"/>
    </source>
</evidence>
<evidence type="ECO:0000256" key="1">
    <source>
        <dbReference type="SAM" id="MobiDB-lite"/>
    </source>
</evidence>
<protein>
    <submittedName>
        <fullName evidence="3">Uncharacterized protein</fullName>
    </submittedName>
</protein>
<dbReference type="Proteomes" id="UP001458880">
    <property type="component" value="Unassembled WGS sequence"/>
</dbReference>
<keyword evidence="2" id="KW-1133">Transmembrane helix</keyword>
<keyword evidence="4" id="KW-1185">Reference proteome</keyword>
<gene>
    <name evidence="3" type="ORF">QE152_g13734</name>
</gene>
<dbReference type="EMBL" id="JASPKY010000134">
    <property type="protein sequence ID" value="KAK9731336.1"/>
    <property type="molecule type" value="Genomic_DNA"/>
</dbReference>
<feature type="region of interest" description="Disordered" evidence="1">
    <location>
        <begin position="11"/>
        <end position="38"/>
    </location>
</feature>
<accession>A0AAW1LC73</accession>